<dbReference type="SUPFAM" id="SSF56112">
    <property type="entry name" value="Protein kinase-like (PK-like)"/>
    <property type="match status" value="1"/>
</dbReference>
<dbReference type="InterPro" id="IPR000719">
    <property type="entry name" value="Prot_kinase_dom"/>
</dbReference>
<proteinExistence type="predicted"/>
<dbReference type="PIRSF" id="PIRSF000654">
    <property type="entry name" value="Integrin-linked_kinase"/>
    <property type="match status" value="1"/>
</dbReference>
<dbReference type="InterPro" id="IPR051681">
    <property type="entry name" value="Ser/Thr_Kinases-Pseudokinases"/>
</dbReference>
<evidence type="ECO:0000313" key="4">
    <source>
        <dbReference type="Proteomes" id="UP000887575"/>
    </source>
</evidence>
<accession>A0AAF3EMW3</accession>
<evidence type="ECO:0000259" key="3">
    <source>
        <dbReference type="PROSITE" id="PS50011"/>
    </source>
</evidence>
<reference evidence="5" key="1">
    <citation type="submission" date="2024-02" db="UniProtKB">
        <authorList>
            <consortium name="WormBaseParasite"/>
        </authorList>
    </citation>
    <scope>IDENTIFICATION</scope>
</reference>
<dbReference type="AlphaFoldDB" id="A0AAF3EMW3"/>
<evidence type="ECO:0000256" key="1">
    <source>
        <dbReference type="ARBA" id="ARBA00022741"/>
    </source>
</evidence>
<dbReference type="InterPro" id="IPR001245">
    <property type="entry name" value="Ser-Thr/Tyr_kinase_cat_dom"/>
</dbReference>
<dbReference type="GO" id="GO:0005524">
    <property type="term" value="F:ATP binding"/>
    <property type="evidence" value="ECO:0007669"/>
    <property type="project" value="UniProtKB-KW"/>
</dbReference>
<name>A0AAF3EMW3_9BILA</name>
<dbReference type="Proteomes" id="UP000887575">
    <property type="component" value="Unassembled WGS sequence"/>
</dbReference>
<protein>
    <recommendedName>
        <fullName evidence="3">Protein kinase domain-containing protein</fullName>
    </recommendedName>
</protein>
<keyword evidence="4" id="KW-1185">Reference proteome</keyword>
<dbReference type="GO" id="GO:0097527">
    <property type="term" value="P:necroptotic signaling pathway"/>
    <property type="evidence" value="ECO:0007669"/>
    <property type="project" value="TreeGrafter"/>
</dbReference>
<organism evidence="4 5">
    <name type="scientific">Mesorhabditis belari</name>
    <dbReference type="NCBI Taxonomy" id="2138241"/>
    <lineage>
        <taxon>Eukaryota</taxon>
        <taxon>Metazoa</taxon>
        <taxon>Ecdysozoa</taxon>
        <taxon>Nematoda</taxon>
        <taxon>Chromadorea</taxon>
        <taxon>Rhabditida</taxon>
        <taxon>Rhabditina</taxon>
        <taxon>Rhabditomorpha</taxon>
        <taxon>Rhabditoidea</taxon>
        <taxon>Rhabditidae</taxon>
        <taxon>Mesorhabditinae</taxon>
        <taxon>Mesorhabditis</taxon>
    </lineage>
</organism>
<evidence type="ECO:0000313" key="5">
    <source>
        <dbReference type="WBParaSite" id="MBELARI_LOCUS15378.2"/>
    </source>
</evidence>
<dbReference type="Pfam" id="PF07714">
    <property type="entry name" value="PK_Tyr_Ser-Thr"/>
    <property type="match status" value="2"/>
</dbReference>
<dbReference type="GO" id="GO:0004672">
    <property type="term" value="F:protein kinase activity"/>
    <property type="evidence" value="ECO:0007669"/>
    <property type="project" value="InterPro"/>
</dbReference>
<feature type="domain" description="Protein kinase" evidence="3">
    <location>
        <begin position="1"/>
        <end position="201"/>
    </location>
</feature>
<keyword evidence="2" id="KW-0067">ATP-binding</keyword>
<dbReference type="PANTHER" id="PTHR44329:SF298">
    <property type="entry name" value="MIXED LINEAGE KINASE DOMAIN-LIKE PROTEIN"/>
    <property type="match status" value="1"/>
</dbReference>
<dbReference type="InterPro" id="IPR011009">
    <property type="entry name" value="Kinase-like_dom_sf"/>
</dbReference>
<sequence length="229" mass="27025">MSMNWLDIIPVRKIVHCGTKAQQDAFKKEYETLQEMEHPNIVEFLRTEQLDDDRFGIVMEYCRLGDLKKVILDSSVIYTMNTVVCWGEQLFGAVDYIPPQLDETQDPWEQRKTQQDSHRNDVYSLGLTMWEIIERRNVFSEYGNRCFDRNGFLDDIILKRFKELSRPECQDKLGEIVQKCTNFNRSLRPNAQEVVKSLENFRKVQKLNKKAVFPKSSQTARGRGTKWVF</sequence>
<dbReference type="PROSITE" id="PS50011">
    <property type="entry name" value="PROTEIN_KINASE_DOM"/>
    <property type="match status" value="1"/>
</dbReference>
<evidence type="ECO:0000256" key="2">
    <source>
        <dbReference type="ARBA" id="ARBA00022840"/>
    </source>
</evidence>
<dbReference type="WBParaSite" id="MBELARI_LOCUS15378.2">
    <property type="protein sequence ID" value="MBELARI_LOCUS15378.2"/>
    <property type="gene ID" value="MBELARI_LOCUS15378"/>
</dbReference>
<dbReference type="Gene3D" id="1.10.510.10">
    <property type="entry name" value="Transferase(Phosphotransferase) domain 1"/>
    <property type="match status" value="2"/>
</dbReference>
<keyword evidence="1" id="KW-0547">Nucleotide-binding</keyword>
<dbReference type="PANTHER" id="PTHR44329">
    <property type="entry name" value="SERINE/THREONINE-PROTEIN KINASE TNNI3K-RELATED"/>
    <property type="match status" value="1"/>
</dbReference>